<dbReference type="STRING" id="754476.Q7A_2022"/>
<sequence length="230" mass="25011">MTQKQQQRLIGTLLLVFFIAVLAYIVLSKVSQTESGRQEVEEEPIQFSSVIEPLQEEAGDDSELETASSAPEAFVDIDPEVTDDTAPQLPDAFVSEPVTPEPENVAPAAVPEAPKPAPAPKAPEPEPAAEAPAPKVSQPEPETESTPAPAEANSRWILQLGSFSLEANAISRKKQLEELGYKPTIEQTRSGGTVIYRVRLQPNADRSALEKTAESIRNQLNINTQVFPYQ</sequence>
<dbReference type="InterPro" id="IPR007730">
    <property type="entry name" value="SPOR-like_dom"/>
</dbReference>
<reference evidence="3 4" key="2">
    <citation type="journal article" date="2013" name="Int. J. Syst. Evol. Microbiol.">
        <title>Methylophaga nitratireducenticrescens sp. nov. and Methylophaga frappieri sp. nov., isolated from the biofilm of the methanol-fed denitrification system treating the seawater at the Montreal Biodome.</title>
        <authorList>
            <person name="Villeneuve C."/>
            <person name="Martineau C."/>
            <person name="Mauffrey F."/>
            <person name="Villemur R."/>
        </authorList>
    </citation>
    <scope>NUCLEOTIDE SEQUENCE [LARGE SCALE GENOMIC DNA]</scope>
    <source>
        <strain evidence="3 4">JAM1</strain>
    </source>
</reference>
<dbReference type="PROSITE" id="PS51724">
    <property type="entry name" value="SPOR"/>
    <property type="match status" value="1"/>
</dbReference>
<dbReference type="PANTHER" id="PTHR38687:SF1">
    <property type="entry name" value="CELL DIVISION PROTEIN DEDD"/>
    <property type="match status" value="1"/>
</dbReference>
<dbReference type="GO" id="GO:0032506">
    <property type="term" value="P:cytokinetic process"/>
    <property type="evidence" value="ECO:0007669"/>
    <property type="project" value="TreeGrafter"/>
</dbReference>
<feature type="region of interest" description="Disordered" evidence="1">
    <location>
        <begin position="56"/>
        <end position="151"/>
    </location>
</feature>
<protein>
    <submittedName>
        <fullName evidence="3">Sporulation domain protein</fullName>
    </submittedName>
</protein>
<keyword evidence="4" id="KW-1185">Reference proteome</keyword>
<dbReference type="KEGG" id="mej:Q7A_2022"/>
<accession>I1XKC0</accession>
<dbReference type="Proteomes" id="UP000009144">
    <property type="component" value="Chromosome"/>
</dbReference>
<dbReference type="HOGENOM" id="CLU_1314223_0_0_6"/>
<proteinExistence type="predicted"/>
<feature type="compositionally biased region" description="Pro residues" evidence="1">
    <location>
        <begin position="113"/>
        <end position="126"/>
    </location>
</feature>
<dbReference type="eggNOG" id="COG3147">
    <property type="taxonomic scope" value="Bacteria"/>
</dbReference>
<evidence type="ECO:0000313" key="3">
    <source>
        <dbReference type="EMBL" id="AFI84839.1"/>
    </source>
</evidence>
<feature type="transmembrane region" description="Helical" evidence="2">
    <location>
        <begin position="9"/>
        <end position="27"/>
    </location>
</feature>
<dbReference type="GO" id="GO:0042834">
    <property type="term" value="F:peptidoglycan binding"/>
    <property type="evidence" value="ECO:0007669"/>
    <property type="project" value="InterPro"/>
</dbReference>
<evidence type="ECO:0000256" key="1">
    <source>
        <dbReference type="SAM" id="MobiDB-lite"/>
    </source>
</evidence>
<dbReference type="Gene3D" id="3.30.70.1070">
    <property type="entry name" value="Sporulation related repeat"/>
    <property type="match status" value="1"/>
</dbReference>
<dbReference type="InterPro" id="IPR036680">
    <property type="entry name" value="SPOR-like_sf"/>
</dbReference>
<name>I1XKC0_METNJ</name>
<dbReference type="PANTHER" id="PTHR38687">
    <property type="entry name" value="CELL DIVISION PROTEIN DEDD-RELATED"/>
    <property type="match status" value="1"/>
</dbReference>
<keyword evidence="2" id="KW-1133">Transmembrane helix</keyword>
<evidence type="ECO:0000256" key="2">
    <source>
        <dbReference type="SAM" id="Phobius"/>
    </source>
</evidence>
<dbReference type="GO" id="GO:0032153">
    <property type="term" value="C:cell division site"/>
    <property type="evidence" value="ECO:0007669"/>
    <property type="project" value="TreeGrafter"/>
</dbReference>
<keyword evidence="2" id="KW-0812">Transmembrane</keyword>
<dbReference type="AlphaFoldDB" id="I1XKC0"/>
<dbReference type="Pfam" id="PF05036">
    <property type="entry name" value="SPOR"/>
    <property type="match status" value="1"/>
</dbReference>
<dbReference type="SUPFAM" id="SSF110997">
    <property type="entry name" value="Sporulation related repeat"/>
    <property type="match status" value="1"/>
</dbReference>
<dbReference type="PATRIC" id="fig|754476.3.peg.2000"/>
<feature type="compositionally biased region" description="Low complexity" evidence="1">
    <location>
        <begin position="96"/>
        <end position="112"/>
    </location>
</feature>
<evidence type="ECO:0000313" key="4">
    <source>
        <dbReference type="Proteomes" id="UP000009144"/>
    </source>
</evidence>
<gene>
    <name evidence="3" type="ordered locus">Q7A_2022</name>
</gene>
<dbReference type="EMBL" id="CP003390">
    <property type="protein sequence ID" value="AFI84839.1"/>
    <property type="molecule type" value="Genomic_DNA"/>
</dbReference>
<organism evidence="3 4">
    <name type="scientific">Methylophaga nitratireducenticrescens</name>
    <dbReference type="NCBI Taxonomy" id="754476"/>
    <lineage>
        <taxon>Bacteria</taxon>
        <taxon>Pseudomonadati</taxon>
        <taxon>Pseudomonadota</taxon>
        <taxon>Gammaproteobacteria</taxon>
        <taxon>Thiotrichales</taxon>
        <taxon>Piscirickettsiaceae</taxon>
        <taxon>Methylophaga</taxon>
    </lineage>
</organism>
<keyword evidence="2" id="KW-0472">Membrane</keyword>
<dbReference type="GO" id="GO:0030428">
    <property type="term" value="C:cell septum"/>
    <property type="evidence" value="ECO:0007669"/>
    <property type="project" value="TreeGrafter"/>
</dbReference>
<reference evidence="3 4" key="1">
    <citation type="journal article" date="2012" name="J. Bacteriol.">
        <title>Complete genome sequences of Methylophaga sp. strain JAM1 and Methylophaga sp. strain JAM7.</title>
        <authorList>
            <person name="Villeneuve C."/>
            <person name="Martineau C."/>
            <person name="Mauffrey F."/>
            <person name="Villemur R."/>
        </authorList>
    </citation>
    <scope>NUCLEOTIDE SEQUENCE [LARGE SCALE GENOMIC DNA]</scope>
    <source>
        <strain evidence="3 4">JAM1</strain>
    </source>
</reference>
<dbReference type="InterPro" id="IPR052521">
    <property type="entry name" value="Cell_div_SPOR-domain"/>
</dbReference>